<keyword evidence="2" id="KW-0812">Transmembrane</keyword>
<evidence type="ECO:0000256" key="1">
    <source>
        <dbReference type="SAM" id="MobiDB-lite"/>
    </source>
</evidence>
<evidence type="ECO:0000313" key="4">
    <source>
        <dbReference type="EMBL" id="CAB4919101.1"/>
    </source>
</evidence>
<gene>
    <name evidence="3" type="ORF">UFOPK1908_00606</name>
    <name evidence="4" type="ORF">UFOPK3576_01581</name>
</gene>
<protein>
    <submittedName>
        <fullName evidence="3">Unannotated protein</fullName>
    </submittedName>
</protein>
<keyword evidence="2" id="KW-1133">Transmembrane helix</keyword>
<evidence type="ECO:0000256" key="2">
    <source>
        <dbReference type="SAM" id="Phobius"/>
    </source>
</evidence>
<feature type="region of interest" description="Disordered" evidence="1">
    <location>
        <begin position="1"/>
        <end position="20"/>
    </location>
</feature>
<sequence>MAMNINSRTGAGSRPTSTQQKVLSSVMAAGVFFGIGGLLAVKSAQAAVSTTATGSSAAASQSASSVKSVGYTKKTSASKVSKAPVAHATTKASKG</sequence>
<feature type="compositionally biased region" description="Low complexity" evidence="1">
    <location>
        <begin position="53"/>
        <end position="86"/>
    </location>
</feature>
<name>A0A6J6HXX8_9ZZZZ</name>
<dbReference type="AlphaFoldDB" id="A0A6J6HXX8"/>
<organism evidence="3">
    <name type="scientific">freshwater metagenome</name>
    <dbReference type="NCBI Taxonomy" id="449393"/>
    <lineage>
        <taxon>unclassified sequences</taxon>
        <taxon>metagenomes</taxon>
        <taxon>ecological metagenomes</taxon>
    </lineage>
</organism>
<feature type="transmembrane region" description="Helical" evidence="2">
    <location>
        <begin position="22"/>
        <end position="41"/>
    </location>
</feature>
<keyword evidence="2" id="KW-0472">Membrane</keyword>
<feature type="region of interest" description="Disordered" evidence="1">
    <location>
        <begin position="53"/>
        <end position="95"/>
    </location>
</feature>
<accession>A0A6J6HXX8</accession>
<dbReference type="EMBL" id="CAEZVB010000019">
    <property type="protein sequence ID" value="CAB4618961.1"/>
    <property type="molecule type" value="Genomic_DNA"/>
</dbReference>
<evidence type="ECO:0000313" key="3">
    <source>
        <dbReference type="EMBL" id="CAB4618961.1"/>
    </source>
</evidence>
<dbReference type="EMBL" id="CAFBMO010000101">
    <property type="protein sequence ID" value="CAB4919101.1"/>
    <property type="molecule type" value="Genomic_DNA"/>
</dbReference>
<proteinExistence type="predicted"/>
<reference evidence="3" key="1">
    <citation type="submission" date="2020-05" db="EMBL/GenBank/DDBJ databases">
        <authorList>
            <person name="Chiriac C."/>
            <person name="Salcher M."/>
            <person name="Ghai R."/>
            <person name="Kavagutti S V."/>
        </authorList>
    </citation>
    <scope>NUCLEOTIDE SEQUENCE</scope>
</reference>